<evidence type="ECO:0000256" key="5">
    <source>
        <dbReference type="ARBA" id="ARBA00022692"/>
    </source>
</evidence>
<keyword evidence="7" id="KW-0346">Stress response</keyword>
<dbReference type="GO" id="GO:0005886">
    <property type="term" value="C:plasma membrane"/>
    <property type="evidence" value="ECO:0007669"/>
    <property type="project" value="UniProtKB-SubCell"/>
</dbReference>
<feature type="transmembrane region" description="Helical" evidence="10">
    <location>
        <begin position="42"/>
        <end position="64"/>
    </location>
</feature>
<feature type="transmembrane region" description="Helical" evidence="10">
    <location>
        <begin position="71"/>
        <end position="92"/>
    </location>
</feature>
<proteinExistence type="inferred from homology"/>
<sequence>MAMEPRRLYSNPVFMATMIFMLGGWIVSTACAFQKPAYVAGSTWFILVYIPLFAGVLIWCIMANGLNKYRLALLTMIAMTMSQVIGNIGYYINSEVGAVQAISGGLIFVQIMLFVWVIALGSGPGTYLADLCGMGMDAVETRHEQVMKMGMRKVTATPTTHLRQLISGTSQAASLFRAKALYAYNANPDDPNEVSFAKDEVMAIVDSNGKWWQVQKADGTVGIAPSNYLSTNI</sequence>
<protein>
    <recommendedName>
        <fullName evidence="11">SH3 domain-containing protein</fullName>
    </recommendedName>
</protein>
<evidence type="ECO:0000256" key="3">
    <source>
        <dbReference type="ARBA" id="ARBA00022443"/>
    </source>
</evidence>
<comment type="subcellular location">
    <subcellularLocation>
        <location evidence="1">Cell membrane</location>
        <topology evidence="1">Multi-pass membrane protein</topology>
    </subcellularLocation>
</comment>
<dbReference type="EMBL" id="MCFD01000001">
    <property type="protein sequence ID" value="ORX74730.1"/>
    <property type="molecule type" value="Genomic_DNA"/>
</dbReference>
<keyword evidence="8 10" id="KW-0472">Membrane</keyword>
<organism evidence="12 13">
    <name type="scientific">Linderina pennispora</name>
    <dbReference type="NCBI Taxonomy" id="61395"/>
    <lineage>
        <taxon>Eukaryota</taxon>
        <taxon>Fungi</taxon>
        <taxon>Fungi incertae sedis</taxon>
        <taxon>Zoopagomycota</taxon>
        <taxon>Kickxellomycotina</taxon>
        <taxon>Kickxellomycetes</taxon>
        <taxon>Kickxellales</taxon>
        <taxon>Kickxellaceae</taxon>
        <taxon>Linderina</taxon>
    </lineage>
</organism>
<evidence type="ECO:0000256" key="7">
    <source>
        <dbReference type="ARBA" id="ARBA00023016"/>
    </source>
</evidence>
<dbReference type="OrthoDB" id="5983572at2759"/>
<evidence type="ECO:0000256" key="10">
    <source>
        <dbReference type="SAM" id="Phobius"/>
    </source>
</evidence>
<dbReference type="STRING" id="61395.A0A1Y1WME2"/>
<keyword evidence="13" id="KW-1185">Reference proteome</keyword>
<dbReference type="PRINTS" id="PR00452">
    <property type="entry name" value="SH3DOMAIN"/>
</dbReference>
<evidence type="ECO:0000256" key="8">
    <source>
        <dbReference type="ARBA" id="ARBA00023136"/>
    </source>
</evidence>
<dbReference type="InterPro" id="IPR035522">
    <property type="entry name" value="Sho1_SH3"/>
</dbReference>
<evidence type="ECO:0000313" key="12">
    <source>
        <dbReference type="EMBL" id="ORX74730.1"/>
    </source>
</evidence>
<gene>
    <name evidence="12" type="ORF">DL89DRAFT_290220</name>
</gene>
<dbReference type="CDD" id="cd11855">
    <property type="entry name" value="SH3_Sho1p"/>
    <property type="match status" value="1"/>
</dbReference>
<dbReference type="GeneID" id="63806707"/>
<reference evidence="12 13" key="1">
    <citation type="submission" date="2016-07" db="EMBL/GenBank/DDBJ databases">
        <title>Pervasive Adenine N6-methylation of Active Genes in Fungi.</title>
        <authorList>
            <consortium name="DOE Joint Genome Institute"/>
            <person name="Mondo S.J."/>
            <person name="Dannebaum R.O."/>
            <person name="Kuo R.C."/>
            <person name="Labutti K."/>
            <person name="Haridas S."/>
            <person name="Kuo A."/>
            <person name="Salamov A."/>
            <person name="Ahrendt S.R."/>
            <person name="Lipzen A."/>
            <person name="Sullivan W."/>
            <person name="Andreopoulos W.B."/>
            <person name="Clum A."/>
            <person name="Lindquist E."/>
            <person name="Daum C."/>
            <person name="Ramamoorthy G.K."/>
            <person name="Gryganskyi A."/>
            <person name="Culley D."/>
            <person name="Magnuson J.K."/>
            <person name="James T.Y."/>
            <person name="O'Malley M.A."/>
            <person name="Stajich J.E."/>
            <person name="Spatafora J.W."/>
            <person name="Visel A."/>
            <person name="Grigoriev I.V."/>
        </authorList>
    </citation>
    <scope>NUCLEOTIDE SEQUENCE [LARGE SCALE GENOMIC DNA]</scope>
    <source>
        <strain evidence="12 13">ATCC 12442</strain>
    </source>
</reference>
<dbReference type="PROSITE" id="PS51257">
    <property type="entry name" value="PROKAR_LIPOPROTEIN"/>
    <property type="match status" value="1"/>
</dbReference>
<evidence type="ECO:0000256" key="9">
    <source>
        <dbReference type="PROSITE-ProRule" id="PRU00192"/>
    </source>
</evidence>
<dbReference type="InterPro" id="IPR001452">
    <property type="entry name" value="SH3_domain"/>
</dbReference>
<evidence type="ECO:0000256" key="1">
    <source>
        <dbReference type="ARBA" id="ARBA00004651"/>
    </source>
</evidence>
<keyword evidence="4" id="KW-1003">Cell membrane</keyword>
<comment type="similarity">
    <text evidence="2">Belongs to the SHO1 family.</text>
</comment>
<name>A0A1Y1WME2_9FUNG</name>
<dbReference type="PROSITE" id="PS50002">
    <property type="entry name" value="SH3"/>
    <property type="match status" value="1"/>
</dbReference>
<evidence type="ECO:0000259" key="11">
    <source>
        <dbReference type="PROSITE" id="PS50002"/>
    </source>
</evidence>
<evidence type="ECO:0000256" key="2">
    <source>
        <dbReference type="ARBA" id="ARBA00009739"/>
    </source>
</evidence>
<comment type="caution">
    <text evidence="12">The sequence shown here is derived from an EMBL/GenBank/DDBJ whole genome shotgun (WGS) entry which is preliminary data.</text>
</comment>
<dbReference type="RefSeq" id="XP_040747941.1">
    <property type="nucleotide sequence ID" value="XM_040890059.1"/>
</dbReference>
<dbReference type="SUPFAM" id="SSF50044">
    <property type="entry name" value="SH3-domain"/>
    <property type="match status" value="1"/>
</dbReference>
<dbReference type="Proteomes" id="UP000193922">
    <property type="component" value="Unassembled WGS sequence"/>
</dbReference>
<evidence type="ECO:0000256" key="6">
    <source>
        <dbReference type="ARBA" id="ARBA00022989"/>
    </source>
</evidence>
<dbReference type="Gene3D" id="2.30.30.40">
    <property type="entry name" value="SH3 Domains"/>
    <property type="match status" value="1"/>
</dbReference>
<evidence type="ECO:0000256" key="4">
    <source>
        <dbReference type="ARBA" id="ARBA00022475"/>
    </source>
</evidence>
<keyword evidence="3 9" id="KW-0728">SH3 domain</keyword>
<evidence type="ECO:0000313" key="13">
    <source>
        <dbReference type="Proteomes" id="UP000193922"/>
    </source>
</evidence>
<dbReference type="InterPro" id="IPR036028">
    <property type="entry name" value="SH3-like_dom_sf"/>
</dbReference>
<dbReference type="AlphaFoldDB" id="A0A1Y1WME2"/>
<feature type="domain" description="SH3" evidence="11">
    <location>
        <begin position="173"/>
        <end position="233"/>
    </location>
</feature>
<dbReference type="Pfam" id="PF00018">
    <property type="entry name" value="SH3_1"/>
    <property type="match status" value="1"/>
</dbReference>
<accession>A0A1Y1WME2</accession>
<keyword evidence="6 10" id="KW-1133">Transmembrane helix</keyword>
<feature type="transmembrane region" description="Helical" evidence="10">
    <location>
        <begin position="98"/>
        <end position="119"/>
    </location>
</feature>
<dbReference type="SMART" id="SM00326">
    <property type="entry name" value="SH3"/>
    <property type="match status" value="1"/>
</dbReference>
<keyword evidence="5 10" id="KW-0812">Transmembrane</keyword>